<dbReference type="GO" id="GO:0006086">
    <property type="term" value="P:pyruvate decarboxylation to acetyl-CoA"/>
    <property type="evidence" value="ECO:0007669"/>
    <property type="project" value="TreeGrafter"/>
</dbReference>
<dbReference type="Proteomes" id="UP000324996">
    <property type="component" value="Unassembled WGS sequence"/>
</dbReference>
<evidence type="ECO:0000256" key="3">
    <source>
        <dbReference type="ARBA" id="ARBA00023052"/>
    </source>
</evidence>
<comment type="caution">
    <text evidence="7">The sequence shown here is derived from an EMBL/GenBank/DDBJ whole genome shotgun (WGS) entry which is preliminary data.</text>
</comment>
<accession>A0A5A7N8T4</accession>
<dbReference type="InterPro" id="IPR029061">
    <property type="entry name" value="THDP-binding"/>
</dbReference>
<evidence type="ECO:0000256" key="2">
    <source>
        <dbReference type="ARBA" id="ARBA00023002"/>
    </source>
</evidence>
<evidence type="ECO:0000256" key="5">
    <source>
        <dbReference type="ARBA" id="ARBA00051231"/>
    </source>
</evidence>
<dbReference type="EMBL" id="BKCN01000009">
    <property type="protein sequence ID" value="GER04317.1"/>
    <property type="molecule type" value="Genomic_DNA"/>
</dbReference>
<organism evidence="7 8">
    <name type="scientific">Iodidimonas nitroreducens</name>
    <dbReference type="NCBI Taxonomy" id="1236968"/>
    <lineage>
        <taxon>Bacteria</taxon>
        <taxon>Pseudomonadati</taxon>
        <taxon>Pseudomonadota</taxon>
        <taxon>Alphaproteobacteria</taxon>
        <taxon>Iodidimonadales</taxon>
        <taxon>Iodidimonadaceae</taxon>
        <taxon>Iodidimonas</taxon>
    </lineage>
</organism>
<evidence type="ECO:0000256" key="1">
    <source>
        <dbReference type="ARBA" id="ARBA00001964"/>
    </source>
</evidence>
<evidence type="ECO:0000256" key="4">
    <source>
        <dbReference type="ARBA" id="ARBA00025211"/>
    </source>
</evidence>
<dbReference type="PANTHER" id="PTHR11516">
    <property type="entry name" value="PYRUVATE DEHYDROGENASE E1 COMPONENT, ALPHA SUBUNIT BACTERIAL AND ORGANELLAR"/>
    <property type="match status" value="1"/>
</dbReference>
<dbReference type="SUPFAM" id="SSF52518">
    <property type="entry name" value="Thiamin diphosphate-binding fold (THDP-binding)"/>
    <property type="match status" value="1"/>
</dbReference>
<dbReference type="Gene3D" id="3.40.50.970">
    <property type="match status" value="1"/>
</dbReference>
<dbReference type="Pfam" id="PF00676">
    <property type="entry name" value="E1_dh"/>
    <property type="match status" value="1"/>
</dbReference>
<evidence type="ECO:0000259" key="6">
    <source>
        <dbReference type="Pfam" id="PF00676"/>
    </source>
</evidence>
<evidence type="ECO:0000313" key="8">
    <source>
        <dbReference type="Proteomes" id="UP000324996"/>
    </source>
</evidence>
<keyword evidence="8" id="KW-1185">Reference proteome</keyword>
<comment type="cofactor">
    <cofactor evidence="1">
        <name>thiamine diphosphate</name>
        <dbReference type="ChEBI" id="CHEBI:58937"/>
    </cofactor>
</comment>
<evidence type="ECO:0000313" key="7">
    <source>
        <dbReference type="EMBL" id="GER04317.1"/>
    </source>
</evidence>
<dbReference type="GO" id="GO:0004739">
    <property type="term" value="F:pyruvate dehydrogenase (acetyl-transferring) activity"/>
    <property type="evidence" value="ECO:0007669"/>
    <property type="project" value="UniProtKB-EC"/>
</dbReference>
<keyword evidence="3" id="KW-0786">Thiamine pyrophosphate</keyword>
<feature type="domain" description="Dehydrogenase E1 component" evidence="6">
    <location>
        <begin position="14"/>
        <end position="270"/>
    </location>
</feature>
<sequence length="278" mass="29307">MTMDRATLLALWRMMARIRAFEDQLILENRQGGIDGHLHLYHGQEAIATSLCAHLGDDDHIASTHRGHGHALAKGCDPHQMMAEIMGRKTGLCGGKGGSMHLADLKRGHLGSNGIVGANVPLALGAALSAKSRGLRTVSMAFIGDGAANQGAVFESMNLAAAMALPMIFVIEDNDYGEYTASRSVTGCTDLAARAASFGMHAARLDGCDVLAVYHAAGDAIRAARSGKGPATLVARAPRLGGHYEGDDQAYRHADQPPDCLSLFHDHLCANHASAPRI</sequence>
<dbReference type="PANTHER" id="PTHR11516:SF60">
    <property type="entry name" value="PYRUVATE DEHYDROGENASE E1 COMPONENT SUBUNIT ALPHA"/>
    <property type="match status" value="1"/>
</dbReference>
<protein>
    <submittedName>
        <fullName evidence="7">Dehydrogenase E1 component</fullName>
    </submittedName>
</protein>
<name>A0A5A7N8T4_9PROT</name>
<dbReference type="CDD" id="cd02000">
    <property type="entry name" value="TPP_E1_PDC_ADC_BCADC"/>
    <property type="match status" value="1"/>
</dbReference>
<dbReference type="InterPro" id="IPR001017">
    <property type="entry name" value="DH_E1"/>
</dbReference>
<comment type="catalytic activity">
    <reaction evidence="5">
        <text>N(6)-[(R)-lipoyl]-L-lysyl-[protein] + pyruvate + H(+) = N(6)-[(R)-S(8)-acetyldihydrolipoyl]-L-lysyl-[protein] + CO2</text>
        <dbReference type="Rhea" id="RHEA:19189"/>
        <dbReference type="Rhea" id="RHEA-COMP:10474"/>
        <dbReference type="Rhea" id="RHEA-COMP:10478"/>
        <dbReference type="ChEBI" id="CHEBI:15361"/>
        <dbReference type="ChEBI" id="CHEBI:15378"/>
        <dbReference type="ChEBI" id="CHEBI:16526"/>
        <dbReference type="ChEBI" id="CHEBI:83099"/>
        <dbReference type="ChEBI" id="CHEBI:83111"/>
        <dbReference type="EC" id="1.2.4.1"/>
    </reaction>
</comment>
<reference evidence="7 8" key="1">
    <citation type="submission" date="2019-09" db="EMBL/GenBank/DDBJ databases">
        <title>NBRP : Genome information of microbial organism related human and environment.</title>
        <authorList>
            <person name="Hattori M."/>
            <person name="Oshima K."/>
            <person name="Inaba H."/>
            <person name="Suda W."/>
            <person name="Sakamoto M."/>
            <person name="Iino T."/>
            <person name="Kitahara M."/>
            <person name="Oshida Y."/>
            <person name="Iida T."/>
            <person name="Kudo T."/>
            <person name="Itoh T."/>
            <person name="Ohkuma M."/>
        </authorList>
    </citation>
    <scope>NUCLEOTIDE SEQUENCE [LARGE SCALE GENOMIC DNA]</scope>
    <source>
        <strain evidence="7 8">Q-1</strain>
    </source>
</reference>
<comment type="function">
    <text evidence="4">The pyruvate dehydrogenase complex catalyzes the overall conversion of pyruvate to acetyl-CoA and CO(2). It contains multiple copies of three enzymatic components: pyruvate dehydrogenase (E1), dihydrolipoamide acetyltransferase (E2) and lipoamide dehydrogenase (E3).</text>
</comment>
<proteinExistence type="predicted"/>
<dbReference type="AlphaFoldDB" id="A0A5A7N8T4"/>
<keyword evidence="2" id="KW-0560">Oxidoreductase</keyword>
<dbReference type="InterPro" id="IPR050642">
    <property type="entry name" value="PDH_E1_Alpha_Subunit"/>
</dbReference>
<gene>
    <name evidence="7" type="ORF">JCM17846_19990</name>
</gene>